<dbReference type="Proteomes" id="UP000235672">
    <property type="component" value="Unassembled WGS sequence"/>
</dbReference>
<dbReference type="AlphaFoldDB" id="A0A2J6PN78"/>
<evidence type="ECO:0000313" key="2">
    <source>
        <dbReference type="EMBL" id="PMD15475.1"/>
    </source>
</evidence>
<keyword evidence="1" id="KW-0812">Transmembrane</keyword>
<dbReference type="EMBL" id="KZ613513">
    <property type="protein sequence ID" value="PMD15475.1"/>
    <property type="molecule type" value="Genomic_DNA"/>
</dbReference>
<protein>
    <submittedName>
        <fullName evidence="2">Uncharacterized protein</fullName>
    </submittedName>
</protein>
<accession>A0A2J6PN78</accession>
<sequence length="290" mass="32112">MKTLSMRLLEPHFKISTPSREDLIPWSWAITPLASTNRQCPPPAAILGTFAGVNVAATVFGVIIGSRKVSRKIFKVLSCGRFGKEHAGSSQAYRFMWIFPLALNLGTNSLNAGLTVTAKGYDQSSMPRIWDLMLFYCTRPRIGWIPLAFLAFRGADMKKVNPRDGPWTSAGRQSAIAEAILQVIGAYYMGRTVPFGAIHGYFLIHHAEFQNAFTAASRWRYLEAGEENREEDDFSAGLVFMGIFTWIGSWLFIMGYVRLAGDLYCHPSFLSQGAVWTGFNVIGSFLGGGT</sequence>
<reference evidence="2 3" key="1">
    <citation type="submission" date="2016-05" db="EMBL/GenBank/DDBJ databases">
        <title>A degradative enzymes factory behind the ericoid mycorrhizal symbiosis.</title>
        <authorList>
            <consortium name="DOE Joint Genome Institute"/>
            <person name="Martino E."/>
            <person name="Morin E."/>
            <person name="Grelet G."/>
            <person name="Kuo A."/>
            <person name="Kohler A."/>
            <person name="Daghino S."/>
            <person name="Barry K."/>
            <person name="Choi C."/>
            <person name="Cichocki N."/>
            <person name="Clum A."/>
            <person name="Copeland A."/>
            <person name="Hainaut M."/>
            <person name="Haridas S."/>
            <person name="Labutti K."/>
            <person name="Lindquist E."/>
            <person name="Lipzen A."/>
            <person name="Khouja H.-R."/>
            <person name="Murat C."/>
            <person name="Ohm R."/>
            <person name="Olson A."/>
            <person name="Spatafora J."/>
            <person name="Veneault-Fourrey C."/>
            <person name="Henrissat B."/>
            <person name="Grigoriev I."/>
            <person name="Martin F."/>
            <person name="Perotto S."/>
        </authorList>
    </citation>
    <scope>NUCLEOTIDE SEQUENCE [LARGE SCALE GENOMIC DNA]</scope>
    <source>
        <strain evidence="2 3">UAMH 7357</strain>
    </source>
</reference>
<feature type="transmembrane region" description="Helical" evidence="1">
    <location>
        <begin position="44"/>
        <end position="65"/>
    </location>
</feature>
<organism evidence="2 3">
    <name type="scientific">Hyaloscypha hepaticicola</name>
    <dbReference type="NCBI Taxonomy" id="2082293"/>
    <lineage>
        <taxon>Eukaryota</taxon>
        <taxon>Fungi</taxon>
        <taxon>Dikarya</taxon>
        <taxon>Ascomycota</taxon>
        <taxon>Pezizomycotina</taxon>
        <taxon>Leotiomycetes</taxon>
        <taxon>Helotiales</taxon>
        <taxon>Hyaloscyphaceae</taxon>
        <taxon>Hyaloscypha</taxon>
    </lineage>
</organism>
<evidence type="ECO:0000256" key="1">
    <source>
        <dbReference type="SAM" id="Phobius"/>
    </source>
</evidence>
<dbReference type="OrthoDB" id="3551118at2759"/>
<feature type="transmembrane region" description="Helical" evidence="1">
    <location>
        <begin position="269"/>
        <end position="288"/>
    </location>
</feature>
<gene>
    <name evidence="2" type="ORF">NA56DRAFT_709900</name>
</gene>
<keyword evidence="1" id="KW-1133">Transmembrane helix</keyword>
<name>A0A2J6PN78_9HELO</name>
<feature type="transmembrane region" description="Helical" evidence="1">
    <location>
        <begin position="238"/>
        <end position="257"/>
    </location>
</feature>
<keyword evidence="3" id="KW-1185">Reference proteome</keyword>
<keyword evidence="1" id="KW-0472">Membrane</keyword>
<proteinExistence type="predicted"/>
<evidence type="ECO:0000313" key="3">
    <source>
        <dbReference type="Proteomes" id="UP000235672"/>
    </source>
</evidence>